<name>A0A831PLN7_9BACT</name>
<sequence length="89" mass="10937">MQYEWDENKRVANLERHKIDFTDADDFEWDTAIETIDDRYDYGEGRWVTIGFINKELHVMVYTIRGNKIRIISLRKANRRESKYYEEKQ</sequence>
<dbReference type="InterPro" id="IPR038573">
    <property type="entry name" value="BrnT_sf"/>
</dbReference>
<dbReference type="Gene3D" id="3.10.450.530">
    <property type="entry name" value="Ribonuclease toxin, BrnT, of type II toxin-antitoxin system"/>
    <property type="match status" value="1"/>
</dbReference>
<reference evidence="1" key="1">
    <citation type="journal article" date="2020" name="mSystems">
        <title>Genome- and Community-Level Interaction Insights into Carbon Utilization and Element Cycling Functions of Hydrothermarchaeota in Hydrothermal Sediment.</title>
        <authorList>
            <person name="Zhou Z."/>
            <person name="Liu Y."/>
            <person name="Xu W."/>
            <person name="Pan J."/>
            <person name="Luo Z.H."/>
            <person name="Li M."/>
        </authorList>
    </citation>
    <scope>NUCLEOTIDE SEQUENCE [LARGE SCALE GENOMIC DNA]</scope>
    <source>
        <strain evidence="1">SpSt-1217</strain>
    </source>
</reference>
<dbReference type="EMBL" id="DSDK01000798">
    <property type="protein sequence ID" value="HDR52745.1"/>
    <property type="molecule type" value="Genomic_DNA"/>
</dbReference>
<gene>
    <name evidence="1" type="ORF">ENN90_14195</name>
</gene>
<protein>
    <submittedName>
        <fullName evidence="1">BrnT family toxin</fullName>
    </submittedName>
</protein>
<dbReference type="Proteomes" id="UP000886047">
    <property type="component" value="Unassembled WGS sequence"/>
</dbReference>
<comment type="caution">
    <text evidence="1">The sequence shown here is derived from an EMBL/GenBank/DDBJ whole genome shotgun (WGS) entry which is preliminary data.</text>
</comment>
<dbReference type="Pfam" id="PF04365">
    <property type="entry name" value="BrnT_toxin"/>
    <property type="match status" value="1"/>
</dbReference>
<evidence type="ECO:0000313" key="1">
    <source>
        <dbReference type="EMBL" id="HDR52745.1"/>
    </source>
</evidence>
<accession>A0A831PLN7</accession>
<dbReference type="AlphaFoldDB" id="A0A831PLN7"/>
<organism evidence="1">
    <name type="scientific">Mariniphaga anaerophila</name>
    <dbReference type="NCBI Taxonomy" id="1484053"/>
    <lineage>
        <taxon>Bacteria</taxon>
        <taxon>Pseudomonadati</taxon>
        <taxon>Bacteroidota</taxon>
        <taxon>Bacteroidia</taxon>
        <taxon>Marinilabiliales</taxon>
        <taxon>Prolixibacteraceae</taxon>
        <taxon>Mariniphaga</taxon>
    </lineage>
</organism>
<proteinExistence type="predicted"/>
<dbReference type="InterPro" id="IPR007460">
    <property type="entry name" value="BrnT_toxin"/>
</dbReference>